<name>A0A9Q1ER93_SYNKA</name>
<keyword evidence="1" id="KW-0472">Membrane</keyword>
<comment type="caution">
    <text evidence="2">The sequence shown here is derived from an EMBL/GenBank/DDBJ whole genome shotgun (WGS) entry which is preliminary data.</text>
</comment>
<dbReference type="EMBL" id="JAINUF010000013">
    <property type="protein sequence ID" value="KAJ8343550.1"/>
    <property type="molecule type" value="Genomic_DNA"/>
</dbReference>
<dbReference type="AlphaFoldDB" id="A0A9Q1ER93"/>
<keyword evidence="3" id="KW-1185">Reference proteome</keyword>
<keyword evidence="1" id="KW-1133">Transmembrane helix</keyword>
<keyword evidence="1" id="KW-0812">Transmembrane</keyword>
<proteinExistence type="predicted"/>
<dbReference type="Proteomes" id="UP001152622">
    <property type="component" value="Chromosome 13"/>
</dbReference>
<gene>
    <name evidence="2" type="ORF">SKAU_G00308790</name>
</gene>
<accession>A0A9Q1ER93</accession>
<organism evidence="2 3">
    <name type="scientific">Synaphobranchus kaupii</name>
    <name type="common">Kaup's arrowtooth eel</name>
    <dbReference type="NCBI Taxonomy" id="118154"/>
    <lineage>
        <taxon>Eukaryota</taxon>
        <taxon>Metazoa</taxon>
        <taxon>Chordata</taxon>
        <taxon>Craniata</taxon>
        <taxon>Vertebrata</taxon>
        <taxon>Euteleostomi</taxon>
        <taxon>Actinopterygii</taxon>
        <taxon>Neopterygii</taxon>
        <taxon>Teleostei</taxon>
        <taxon>Anguilliformes</taxon>
        <taxon>Synaphobranchidae</taxon>
        <taxon>Synaphobranchus</taxon>
    </lineage>
</organism>
<protein>
    <submittedName>
        <fullName evidence="2">Uncharacterized protein</fullName>
    </submittedName>
</protein>
<evidence type="ECO:0000313" key="2">
    <source>
        <dbReference type="EMBL" id="KAJ8343550.1"/>
    </source>
</evidence>
<sequence>FDYEKCRRRKKLGRCPVSFSFPLGVATLAILMWEHWRTHQPLRQRATHSHLGEAAHEVGQGLWVGALQLLDDLKTLVELCEDVDHGAGEQSVLRRGLELHREMEDTPLRTSVANHSCGGM</sequence>
<evidence type="ECO:0000256" key="1">
    <source>
        <dbReference type="SAM" id="Phobius"/>
    </source>
</evidence>
<feature type="non-terminal residue" evidence="2">
    <location>
        <position position="1"/>
    </location>
</feature>
<feature type="transmembrane region" description="Helical" evidence="1">
    <location>
        <begin position="12"/>
        <end position="33"/>
    </location>
</feature>
<evidence type="ECO:0000313" key="3">
    <source>
        <dbReference type="Proteomes" id="UP001152622"/>
    </source>
</evidence>
<reference evidence="2" key="1">
    <citation type="journal article" date="2023" name="Science">
        <title>Genome structures resolve the early diversification of teleost fishes.</title>
        <authorList>
            <person name="Parey E."/>
            <person name="Louis A."/>
            <person name="Montfort J."/>
            <person name="Bouchez O."/>
            <person name="Roques C."/>
            <person name="Iampietro C."/>
            <person name="Lluch J."/>
            <person name="Castinel A."/>
            <person name="Donnadieu C."/>
            <person name="Desvignes T."/>
            <person name="Floi Bucao C."/>
            <person name="Jouanno E."/>
            <person name="Wen M."/>
            <person name="Mejri S."/>
            <person name="Dirks R."/>
            <person name="Jansen H."/>
            <person name="Henkel C."/>
            <person name="Chen W.J."/>
            <person name="Zahm M."/>
            <person name="Cabau C."/>
            <person name="Klopp C."/>
            <person name="Thompson A.W."/>
            <person name="Robinson-Rechavi M."/>
            <person name="Braasch I."/>
            <person name="Lecointre G."/>
            <person name="Bobe J."/>
            <person name="Postlethwait J.H."/>
            <person name="Berthelot C."/>
            <person name="Roest Crollius H."/>
            <person name="Guiguen Y."/>
        </authorList>
    </citation>
    <scope>NUCLEOTIDE SEQUENCE</scope>
    <source>
        <strain evidence="2">WJC10195</strain>
    </source>
</reference>